<dbReference type="InterPro" id="IPR052159">
    <property type="entry name" value="Competence_DNA_uptake"/>
</dbReference>
<dbReference type="Pfam" id="PF13567">
    <property type="entry name" value="DUF4131"/>
    <property type="match status" value="1"/>
</dbReference>
<keyword evidence="5 7" id="KW-0472">Membrane</keyword>
<feature type="transmembrane region" description="Helical" evidence="7">
    <location>
        <begin position="301"/>
        <end position="323"/>
    </location>
</feature>
<evidence type="ECO:0000256" key="7">
    <source>
        <dbReference type="SAM" id="Phobius"/>
    </source>
</evidence>
<evidence type="ECO:0000256" key="4">
    <source>
        <dbReference type="ARBA" id="ARBA00022989"/>
    </source>
</evidence>
<feature type="transmembrane region" description="Helical" evidence="7">
    <location>
        <begin position="329"/>
        <end position="346"/>
    </location>
</feature>
<feature type="transmembrane region" description="Helical" evidence="7">
    <location>
        <begin position="532"/>
        <end position="549"/>
    </location>
</feature>
<protein>
    <submittedName>
        <fullName evidence="10">ComEC family competence protein</fullName>
    </submittedName>
</protein>
<dbReference type="RefSeq" id="WP_129926177.1">
    <property type="nucleotide sequence ID" value="NZ_SEOO01000009.1"/>
</dbReference>
<dbReference type="NCBIfam" id="TIGR00360">
    <property type="entry name" value="ComEC_N-term"/>
    <property type="match status" value="1"/>
</dbReference>
<evidence type="ECO:0000256" key="3">
    <source>
        <dbReference type="ARBA" id="ARBA00022692"/>
    </source>
</evidence>
<evidence type="ECO:0000259" key="8">
    <source>
        <dbReference type="Pfam" id="PF03772"/>
    </source>
</evidence>
<dbReference type="PANTHER" id="PTHR30619">
    <property type="entry name" value="DNA INTERNALIZATION/COMPETENCE PROTEIN COMEC/REC2"/>
    <property type="match status" value="1"/>
</dbReference>
<gene>
    <name evidence="10" type="ORF">EWH12_07380</name>
</gene>
<evidence type="ECO:0000256" key="5">
    <source>
        <dbReference type="ARBA" id="ARBA00023136"/>
    </source>
</evidence>
<organism evidence="10 11">
    <name type="scientific">Sphingobium cupriresistens</name>
    <dbReference type="NCBI Taxonomy" id="1132417"/>
    <lineage>
        <taxon>Bacteria</taxon>
        <taxon>Pseudomonadati</taxon>
        <taxon>Pseudomonadota</taxon>
        <taxon>Alphaproteobacteria</taxon>
        <taxon>Sphingomonadales</taxon>
        <taxon>Sphingomonadaceae</taxon>
        <taxon>Sphingobium</taxon>
    </lineage>
</organism>
<dbReference type="PANTHER" id="PTHR30619:SF1">
    <property type="entry name" value="RECOMBINATION PROTEIN 2"/>
    <property type="match status" value="1"/>
</dbReference>
<dbReference type="Pfam" id="PF03772">
    <property type="entry name" value="Competence"/>
    <property type="match status" value="1"/>
</dbReference>
<reference evidence="10 11" key="1">
    <citation type="submission" date="2019-02" db="EMBL/GenBank/DDBJ databases">
        <authorList>
            <person name="Feng G."/>
        </authorList>
    </citation>
    <scope>NUCLEOTIDE SEQUENCE [LARGE SCALE GENOMIC DNA]</scope>
    <source>
        <strain evidence="10 11">CCTCC AB 2011146</strain>
    </source>
</reference>
<feature type="region of interest" description="Disordered" evidence="6">
    <location>
        <begin position="700"/>
        <end position="723"/>
    </location>
</feature>
<evidence type="ECO:0000256" key="1">
    <source>
        <dbReference type="ARBA" id="ARBA00004651"/>
    </source>
</evidence>
<evidence type="ECO:0000256" key="2">
    <source>
        <dbReference type="ARBA" id="ARBA00022475"/>
    </source>
</evidence>
<dbReference type="InterPro" id="IPR025405">
    <property type="entry name" value="DUF4131"/>
</dbReference>
<evidence type="ECO:0000256" key="6">
    <source>
        <dbReference type="SAM" id="MobiDB-lite"/>
    </source>
</evidence>
<dbReference type="AlphaFoldDB" id="A0A8G1ZIU1"/>
<proteinExistence type="predicted"/>
<feature type="transmembrane region" description="Helical" evidence="7">
    <location>
        <begin position="36"/>
        <end position="54"/>
    </location>
</feature>
<evidence type="ECO:0000313" key="10">
    <source>
        <dbReference type="EMBL" id="RYM12276.1"/>
    </source>
</evidence>
<keyword evidence="4 7" id="KW-1133">Transmembrane helix</keyword>
<dbReference type="OrthoDB" id="9790149at2"/>
<dbReference type="InterPro" id="IPR004477">
    <property type="entry name" value="ComEC_N"/>
</dbReference>
<evidence type="ECO:0000259" key="9">
    <source>
        <dbReference type="Pfam" id="PF13567"/>
    </source>
</evidence>
<keyword evidence="3 7" id="KW-0812">Transmembrane</keyword>
<comment type="caution">
    <text evidence="10">The sequence shown here is derived from an EMBL/GenBank/DDBJ whole genome shotgun (WGS) entry which is preliminary data.</text>
</comment>
<feature type="transmembrane region" description="Helical" evidence="7">
    <location>
        <begin position="267"/>
        <end position="289"/>
    </location>
</feature>
<feature type="domain" description="DUF4131" evidence="9">
    <location>
        <begin position="60"/>
        <end position="210"/>
    </location>
</feature>
<feature type="transmembrane region" description="Helical" evidence="7">
    <location>
        <begin position="439"/>
        <end position="458"/>
    </location>
</feature>
<dbReference type="EMBL" id="SEOO01000009">
    <property type="protein sequence ID" value="RYM12276.1"/>
    <property type="molecule type" value="Genomic_DNA"/>
</dbReference>
<dbReference type="GO" id="GO:0005886">
    <property type="term" value="C:plasma membrane"/>
    <property type="evidence" value="ECO:0007669"/>
    <property type="project" value="UniProtKB-SubCell"/>
</dbReference>
<keyword evidence="2" id="KW-1003">Cell membrane</keyword>
<dbReference type="Proteomes" id="UP000291572">
    <property type="component" value="Unassembled WGS sequence"/>
</dbReference>
<sequence length="723" mass="76999">MAFEPRQTSLGARPAAWARAALERLESWLECEREQIGLWAPIGLGSGIAGWFILPHAMDWLAFCCGALAMACMGAMLPVGGRLRRICVAGGILACMGCLLVWGKAMLWGQPPLGRATFVQVIGDVTAVRPVPAQAMVRVMLRPVHAPNLPAVVRVNIADADVPTGLGEGARLRFRVRLMPPAPPSVPGGYDFAARAYFQGIGATGKALKPIEIVIPSTAAPPLRARLFGHILEQVDGPAEGIAAALATGDQGAIPEADAEAMRRSGLAHLLSISGLHVTALIGAVIFLLMRVMALSQRAALGWPLMLIAAAGGALAGIGYTLLTGAEVPTVRSCVAALLVLGGLAMGRDAVTLRLVATGALVVLLLWPEALVGPSFQMSFAAVTALVALAEHPRFRAFAAVRDEGVIRKTGRFLVVTLATGIAVELVLMPIALFHFHKAGLLGAFANLIAIPLTTFVVMPLEALALVLDVVGLGAPFWWLTQQALNLLLLLAHGVAASPMATLLAPTMGMGLFGITIVGLLWCLLWRTGWRWLGLAPVLIGVAVTFTAAPPDILITGDGRHVAVRTGKGMAILRDRAGDYVRDVLSESAGYDGELAAIAALPETRCSQDMCAMRMKDGKGRDWRLLFTRSNVLIDRSSFAGDCAAADIVVSDRGLPRWCRPRWMKVDRRSLARTGGLSMILAKGEVHTVHRAGDAHPWVARQTRRTWREQPESFKAQSHRPQL</sequence>
<evidence type="ECO:0000313" key="11">
    <source>
        <dbReference type="Proteomes" id="UP000291572"/>
    </source>
</evidence>
<name>A0A8G1ZIU1_9SPHN</name>
<feature type="transmembrane region" description="Helical" evidence="7">
    <location>
        <begin position="413"/>
        <end position="433"/>
    </location>
</feature>
<feature type="transmembrane region" description="Helical" evidence="7">
    <location>
        <begin position="374"/>
        <end position="392"/>
    </location>
</feature>
<feature type="transmembrane region" description="Helical" evidence="7">
    <location>
        <begin position="86"/>
        <end position="103"/>
    </location>
</feature>
<feature type="transmembrane region" description="Helical" evidence="7">
    <location>
        <begin position="500"/>
        <end position="525"/>
    </location>
</feature>
<accession>A0A8G1ZIU1</accession>
<feature type="transmembrane region" description="Helical" evidence="7">
    <location>
        <begin position="351"/>
        <end position="368"/>
    </location>
</feature>
<comment type="subcellular location">
    <subcellularLocation>
        <location evidence="1">Cell membrane</location>
        <topology evidence="1">Multi-pass membrane protein</topology>
    </subcellularLocation>
</comment>
<feature type="domain" description="ComEC/Rec2-related protein" evidence="8">
    <location>
        <begin position="246"/>
        <end position="527"/>
    </location>
</feature>
<feature type="transmembrane region" description="Helical" evidence="7">
    <location>
        <begin position="60"/>
        <end position="79"/>
    </location>
</feature>